<protein>
    <recommendedName>
        <fullName evidence="3">Trypsin-like peptidase</fullName>
    </recommendedName>
</protein>
<accession>A0A318IV13</accession>
<name>A0A318IV13_9NEIS</name>
<keyword evidence="2" id="KW-1185">Reference proteome</keyword>
<organism evidence="1 2">
    <name type="scientific">Aquitalea magnusonii</name>
    <dbReference type="NCBI Taxonomy" id="332411"/>
    <lineage>
        <taxon>Bacteria</taxon>
        <taxon>Pseudomonadati</taxon>
        <taxon>Pseudomonadota</taxon>
        <taxon>Betaproteobacteria</taxon>
        <taxon>Neisseriales</taxon>
        <taxon>Chromobacteriaceae</taxon>
        <taxon>Aquitalea</taxon>
    </lineage>
</organism>
<comment type="caution">
    <text evidence="1">The sequence shown here is derived from an EMBL/GenBank/DDBJ whole genome shotgun (WGS) entry which is preliminary data.</text>
</comment>
<proteinExistence type="predicted"/>
<dbReference type="AlphaFoldDB" id="A0A318IV13"/>
<dbReference type="OrthoDB" id="7021139at2"/>
<evidence type="ECO:0000313" key="2">
    <source>
        <dbReference type="Proteomes" id="UP000248395"/>
    </source>
</evidence>
<dbReference type="EMBL" id="QJKC01000031">
    <property type="protein sequence ID" value="PXX38863.1"/>
    <property type="molecule type" value="Genomic_DNA"/>
</dbReference>
<dbReference type="Proteomes" id="UP000248395">
    <property type="component" value="Unassembled WGS sequence"/>
</dbReference>
<gene>
    <name evidence="1" type="ORF">DFR38_13111</name>
</gene>
<sequence>MADELILDYEDLYLLHRHYINLTCIDSGVAAIKENGGKPKRYNFSAFVVNVEGVALAITAGHIFSDLKQAITAGAKLSDWAIDDSMTSDHGFPAYPIDVNLERDVVFFDEDGLDYGAYLLDPMALRALNQSGIVPIEEAQWNAEDLPDFPFWTLIGLPTQFATLRHAGPSIKNHVTVHVTSLHDRPTGLKDMKHPRLFARVEFESVAEWGRHFDIGGMSGGPIFGTRTPPQGSSYDYRLIGIQSSWDERENVAMCAAQPFLRALVGLVRSVHGCGGKSTE</sequence>
<evidence type="ECO:0008006" key="3">
    <source>
        <dbReference type="Google" id="ProtNLM"/>
    </source>
</evidence>
<evidence type="ECO:0000313" key="1">
    <source>
        <dbReference type="EMBL" id="PXX38863.1"/>
    </source>
</evidence>
<reference evidence="1 2" key="1">
    <citation type="submission" date="2018-05" db="EMBL/GenBank/DDBJ databases">
        <title>Genomic Encyclopedia of Type Strains, Phase IV (KMG-IV): sequencing the most valuable type-strain genomes for metagenomic binning, comparative biology and taxonomic classification.</title>
        <authorList>
            <person name="Goeker M."/>
        </authorList>
    </citation>
    <scope>NUCLEOTIDE SEQUENCE [LARGE SCALE GENOMIC DNA]</scope>
    <source>
        <strain evidence="1 2">DSM 25134</strain>
    </source>
</reference>
<dbReference type="RefSeq" id="WP_059286283.1">
    <property type="nucleotide sequence ID" value="NZ_LNQU01000069.1"/>
</dbReference>